<organism evidence="2 3">
    <name type="scientific">Vibrio thalassae</name>
    <dbReference type="NCBI Taxonomy" id="1243014"/>
    <lineage>
        <taxon>Bacteria</taxon>
        <taxon>Pseudomonadati</taxon>
        <taxon>Pseudomonadota</taxon>
        <taxon>Gammaproteobacteria</taxon>
        <taxon>Vibrionales</taxon>
        <taxon>Vibrionaceae</taxon>
        <taxon>Vibrio</taxon>
    </lineage>
</organism>
<protein>
    <submittedName>
        <fullName evidence="2">Surface presentation of antigens (SPOA)</fullName>
    </submittedName>
</protein>
<keyword evidence="3" id="KW-1185">Reference proteome</keyword>
<dbReference type="OrthoDB" id="5866096at2"/>
<evidence type="ECO:0000259" key="1">
    <source>
        <dbReference type="Pfam" id="PF01052"/>
    </source>
</evidence>
<dbReference type="InterPro" id="IPR001543">
    <property type="entry name" value="FliN-like_C"/>
</dbReference>
<feature type="domain" description="Flagellar motor switch protein FliN-like C-terminal" evidence="1">
    <location>
        <begin position="194"/>
        <end position="254"/>
    </location>
</feature>
<dbReference type="EMBL" id="OANU01000031">
    <property type="protein sequence ID" value="SNX48677.1"/>
    <property type="molecule type" value="Genomic_DNA"/>
</dbReference>
<evidence type="ECO:0000313" key="2">
    <source>
        <dbReference type="EMBL" id="SNX48677.1"/>
    </source>
</evidence>
<reference evidence="3" key="1">
    <citation type="submission" date="2016-06" db="EMBL/GenBank/DDBJ databases">
        <authorList>
            <person name="Rodrigo-Torres L."/>
            <person name="Arahal R.D."/>
            <person name="Lucena T."/>
        </authorList>
    </citation>
    <scope>NUCLEOTIDE SEQUENCE [LARGE SCALE GENOMIC DNA]</scope>
    <source>
        <strain evidence="3">CECT8203</strain>
    </source>
</reference>
<dbReference type="Pfam" id="PF01052">
    <property type="entry name" value="FliMN_C"/>
    <property type="match status" value="1"/>
</dbReference>
<dbReference type="Gene3D" id="2.30.330.10">
    <property type="entry name" value="SpoA-like"/>
    <property type="match status" value="1"/>
</dbReference>
<name>A0A240EJ05_9VIBR</name>
<dbReference type="AlphaFoldDB" id="A0A240EJ05"/>
<accession>A0A240EJ05</accession>
<sequence>MKECSLTEFGNPSIKMRKFLLKHAGHFSNEVVDIFKFNFSCRHVKASFSEAHKPPKNSIKTVLNIEDFGHVFFFIEPQAADILLYKHLNTPSPIRKSKRSVSDTTLTQTHLRLFQKLTMAITNILTADASHYAVEHTDHQPSDIGTTITFTFDDQQIDITFMLDDRYVKKLRDLMESNETFDREEILNNLRYQPVELGCVMLHGQCTLHELTSLQPGDFMPMTLCKNLTVKVNGHPTFFGKLQSINSELGVEIDG</sequence>
<dbReference type="Proteomes" id="UP000219336">
    <property type="component" value="Unassembled WGS sequence"/>
</dbReference>
<dbReference type="InterPro" id="IPR036429">
    <property type="entry name" value="SpoA-like_sf"/>
</dbReference>
<dbReference type="SUPFAM" id="SSF101801">
    <property type="entry name" value="Surface presentation of antigens (SPOA)"/>
    <property type="match status" value="1"/>
</dbReference>
<evidence type="ECO:0000313" key="3">
    <source>
        <dbReference type="Proteomes" id="UP000219336"/>
    </source>
</evidence>
<gene>
    <name evidence="2" type="ORF">VTH8203_02298</name>
</gene>
<dbReference type="RefSeq" id="WP_096993826.1">
    <property type="nucleotide sequence ID" value="NZ_JBHSII010000001.1"/>
</dbReference>
<proteinExistence type="predicted"/>